<evidence type="ECO:0000313" key="1">
    <source>
        <dbReference type="EMBL" id="MBX41158.1"/>
    </source>
</evidence>
<accession>A0A2P2NFA7</accession>
<dbReference type="AlphaFoldDB" id="A0A2P2NFA7"/>
<sequence length="16" mass="2066">MFSPRRLFSPRHMFTR</sequence>
<organism evidence="1">
    <name type="scientific">Rhizophora mucronata</name>
    <name type="common">Asiatic mangrove</name>
    <dbReference type="NCBI Taxonomy" id="61149"/>
    <lineage>
        <taxon>Eukaryota</taxon>
        <taxon>Viridiplantae</taxon>
        <taxon>Streptophyta</taxon>
        <taxon>Embryophyta</taxon>
        <taxon>Tracheophyta</taxon>
        <taxon>Spermatophyta</taxon>
        <taxon>Magnoliopsida</taxon>
        <taxon>eudicotyledons</taxon>
        <taxon>Gunneridae</taxon>
        <taxon>Pentapetalae</taxon>
        <taxon>rosids</taxon>
        <taxon>fabids</taxon>
        <taxon>Malpighiales</taxon>
        <taxon>Rhizophoraceae</taxon>
        <taxon>Rhizophora</taxon>
    </lineage>
</organism>
<protein>
    <submittedName>
        <fullName evidence="1">Uncharacterized protein</fullName>
    </submittedName>
</protein>
<proteinExistence type="predicted"/>
<name>A0A2P2NFA7_RHIMU</name>
<dbReference type="EMBL" id="GGEC01060674">
    <property type="protein sequence ID" value="MBX41158.1"/>
    <property type="molecule type" value="Transcribed_RNA"/>
</dbReference>
<reference evidence="1" key="1">
    <citation type="submission" date="2018-02" db="EMBL/GenBank/DDBJ databases">
        <title>Rhizophora mucronata_Transcriptome.</title>
        <authorList>
            <person name="Meera S.P."/>
            <person name="Sreeshan A."/>
            <person name="Augustine A."/>
        </authorList>
    </citation>
    <scope>NUCLEOTIDE SEQUENCE</scope>
    <source>
        <tissue evidence="1">Leaf</tissue>
    </source>
</reference>